<dbReference type="OrthoDB" id="532012at2"/>
<reference evidence="1 2" key="2">
    <citation type="submission" date="2018-03" db="EMBL/GenBank/DDBJ databases">
        <authorList>
            <person name="Keele B.F."/>
        </authorList>
    </citation>
    <scope>NUCLEOTIDE SEQUENCE [LARGE SCALE GENOMIC DNA]</scope>
    <source>
        <strain evidence="1 2">CCALA 016</strain>
    </source>
</reference>
<dbReference type="AlphaFoldDB" id="A0A2T1LZR4"/>
<dbReference type="EMBL" id="PXOH01000006">
    <property type="protein sequence ID" value="PSF37892.1"/>
    <property type="molecule type" value="Genomic_DNA"/>
</dbReference>
<gene>
    <name evidence="1" type="ORF">C7H19_07900</name>
</gene>
<proteinExistence type="predicted"/>
<comment type="caution">
    <text evidence="1">The sequence shown here is derived from an EMBL/GenBank/DDBJ whole genome shotgun (WGS) entry which is preliminary data.</text>
</comment>
<accession>A0A2T1LZR4</accession>
<organism evidence="1 2">
    <name type="scientific">Aphanothece hegewaldii CCALA 016</name>
    <dbReference type="NCBI Taxonomy" id="2107694"/>
    <lineage>
        <taxon>Bacteria</taxon>
        <taxon>Bacillati</taxon>
        <taxon>Cyanobacteriota</taxon>
        <taxon>Cyanophyceae</taxon>
        <taxon>Oscillatoriophycideae</taxon>
        <taxon>Chroococcales</taxon>
        <taxon>Aphanothecaceae</taxon>
        <taxon>Aphanothece</taxon>
    </lineage>
</organism>
<evidence type="ECO:0000313" key="1">
    <source>
        <dbReference type="EMBL" id="PSF37892.1"/>
    </source>
</evidence>
<reference evidence="1 2" key="1">
    <citation type="submission" date="2018-03" db="EMBL/GenBank/DDBJ databases">
        <title>The ancient ancestry and fast evolution of plastids.</title>
        <authorList>
            <person name="Moore K.R."/>
            <person name="Magnabosco C."/>
            <person name="Momper L."/>
            <person name="Gold D.A."/>
            <person name="Bosak T."/>
            <person name="Fournier G.P."/>
        </authorList>
    </citation>
    <scope>NUCLEOTIDE SEQUENCE [LARGE SCALE GENOMIC DNA]</scope>
    <source>
        <strain evidence="1 2">CCALA 016</strain>
    </source>
</reference>
<sequence>MKRLLLTLCFILTVFFGLIPTSYSIAQTIQIKEQPIIAMFGIGEKTITPEDEEILYEKLKNKFFPAVEKILTPEQRNLFRQALEEKGNIRKAFKTVPLTPEQKMQLSQTIKAMPKEEFLATLTPAQRKHLFLKKKELFKPTLEEIKDKISEEKQELAKIFLGTEKETK</sequence>
<dbReference type="Proteomes" id="UP000239001">
    <property type="component" value="Unassembled WGS sequence"/>
</dbReference>
<dbReference type="RefSeq" id="WP_106456333.1">
    <property type="nucleotide sequence ID" value="NZ_PXOH01000006.1"/>
</dbReference>
<name>A0A2T1LZR4_9CHRO</name>
<evidence type="ECO:0000313" key="2">
    <source>
        <dbReference type="Proteomes" id="UP000239001"/>
    </source>
</evidence>
<keyword evidence="2" id="KW-1185">Reference proteome</keyword>
<protein>
    <submittedName>
        <fullName evidence="1">Uncharacterized protein</fullName>
    </submittedName>
</protein>